<dbReference type="InterPro" id="IPR036249">
    <property type="entry name" value="Thioredoxin-like_sf"/>
</dbReference>
<keyword evidence="4" id="KW-0413">Isomerase</keyword>
<evidence type="ECO:0000259" key="3">
    <source>
        <dbReference type="PROSITE" id="PS51352"/>
    </source>
</evidence>
<dbReference type="InterPro" id="IPR011990">
    <property type="entry name" value="TPR-like_helical_dom_sf"/>
</dbReference>
<dbReference type="PANTHER" id="PTHR42852:SF17">
    <property type="entry name" value="THIOREDOXIN-LIKE PROTEIN HI_1115"/>
    <property type="match status" value="1"/>
</dbReference>
<sequence>MKKLLVFLCLAWIANLAIAQEINYSNLQILPAFPQAGKTLEITYQPVKDLKEAKEISCIIYFGKDYELIAHEIDLNKADNFWKGSFQVPDTVQSMIFVFTNEEQKDFNGKDWYTALVYDAQQKPIENAYGSLAVIYARWYYLISENDENYNPKIVALFEKEFALYPTQKQKIQTLATYLRALKSEKKEQANEIIAQELANLETKKEFDENTLEFLAGQYERLGDKEKTEKYKNLLKEKYPLGNEVQWKEYDKIDQEEDFEQVKKLIEEFKIKFPSSRYIESLDYLLVNKAIKANKIDEFEKLSAGKSIDNLAHTYNNIAWGWAEKGENLDKALAYSQKATAWAKARKDMPVDMSKKPSYFTEKAFKDENKNTYGMFADTYGYILYKQGKYEEAYQYLKDAVEIYKRRLADYNERYVLALAKSKASASLKTELEDFIRTGAASAKMKEMLKEIYVKEKGSEKGWTTYIGALEKASKEKMKNEISKKLIREKAPQFTLKNLKDEEVSLASMKGKIVVVDFWATWCGPCISSFPAMQQAVDKYKDDKNVAFVFIDTWESAKDKKQNAGDFIEKKKYTFNVLLDNDNTVVANFGVSGIPTKYIIDKNGDIRFKSVGFSGNTEATVQEISLVIEMLNEETK</sequence>
<dbReference type="Gene3D" id="3.40.30.10">
    <property type="entry name" value="Glutaredoxin"/>
    <property type="match status" value="1"/>
</dbReference>
<dbReference type="Pfam" id="PF00578">
    <property type="entry name" value="AhpC-TSA"/>
    <property type="match status" value="1"/>
</dbReference>
<dbReference type="EMBL" id="FONY01000010">
    <property type="protein sequence ID" value="SFE92172.1"/>
    <property type="molecule type" value="Genomic_DNA"/>
</dbReference>
<evidence type="ECO:0000313" key="5">
    <source>
        <dbReference type="Proteomes" id="UP000199513"/>
    </source>
</evidence>
<dbReference type="InterPro" id="IPR050553">
    <property type="entry name" value="Thioredoxin_ResA/DsbE_sf"/>
</dbReference>
<feature type="coiled-coil region" evidence="1">
    <location>
        <begin position="179"/>
        <end position="218"/>
    </location>
</feature>
<dbReference type="CDD" id="cd02966">
    <property type="entry name" value="TlpA_like_family"/>
    <property type="match status" value="1"/>
</dbReference>
<dbReference type="Proteomes" id="UP000199513">
    <property type="component" value="Unassembled WGS sequence"/>
</dbReference>
<dbReference type="PROSITE" id="PS51352">
    <property type="entry name" value="THIOREDOXIN_2"/>
    <property type="match status" value="1"/>
</dbReference>
<gene>
    <name evidence="4" type="ORF">SAMN04488541_101020</name>
</gene>
<dbReference type="AlphaFoldDB" id="A0A1I2EGU5"/>
<dbReference type="SUPFAM" id="SSF48452">
    <property type="entry name" value="TPR-like"/>
    <property type="match status" value="1"/>
</dbReference>
<protein>
    <submittedName>
        <fullName evidence="4">Thiol-disulfide isomerase or thioredoxin</fullName>
    </submittedName>
</protein>
<keyword evidence="1" id="KW-0175">Coiled coil</keyword>
<feature type="chain" id="PRO_5011538004" evidence="2">
    <location>
        <begin position="20"/>
        <end position="636"/>
    </location>
</feature>
<reference evidence="4 5" key="1">
    <citation type="submission" date="2016-10" db="EMBL/GenBank/DDBJ databases">
        <authorList>
            <person name="de Groot N.N."/>
        </authorList>
    </citation>
    <scope>NUCLEOTIDE SEQUENCE [LARGE SCALE GENOMIC DNA]</scope>
    <source>
        <strain>GEY</strain>
        <strain evidence="5">DSM 9560</strain>
    </source>
</reference>
<dbReference type="RefSeq" id="WP_091542405.1">
    <property type="nucleotide sequence ID" value="NZ_FONY01000010.1"/>
</dbReference>
<evidence type="ECO:0000313" key="4">
    <source>
        <dbReference type="EMBL" id="SFE92172.1"/>
    </source>
</evidence>
<dbReference type="InterPro" id="IPR013766">
    <property type="entry name" value="Thioredoxin_domain"/>
</dbReference>
<dbReference type="GO" id="GO:0006950">
    <property type="term" value="P:response to stress"/>
    <property type="evidence" value="ECO:0007669"/>
    <property type="project" value="UniProtKB-ARBA"/>
</dbReference>
<dbReference type="InterPro" id="IPR000866">
    <property type="entry name" value="AhpC/TSA"/>
</dbReference>
<evidence type="ECO:0000256" key="2">
    <source>
        <dbReference type="SAM" id="SignalP"/>
    </source>
</evidence>
<proteinExistence type="predicted"/>
<dbReference type="Gene3D" id="1.25.40.10">
    <property type="entry name" value="Tetratricopeptide repeat domain"/>
    <property type="match status" value="1"/>
</dbReference>
<organism evidence="4 5">
    <name type="scientific">Thermoflexibacter ruber</name>
    <dbReference type="NCBI Taxonomy" id="1003"/>
    <lineage>
        <taxon>Bacteria</taxon>
        <taxon>Pseudomonadati</taxon>
        <taxon>Bacteroidota</taxon>
        <taxon>Cytophagia</taxon>
        <taxon>Cytophagales</taxon>
        <taxon>Thermoflexibacteraceae</taxon>
        <taxon>Thermoflexibacter</taxon>
    </lineage>
</organism>
<name>A0A1I2EGU5_9BACT</name>
<keyword evidence="2" id="KW-0732">Signal</keyword>
<dbReference type="STRING" id="1003.SAMN04488541_101020"/>
<evidence type="ECO:0000256" key="1">
    <source>
        <dbReference type="SAM" id="Coils"/>
    </source>
</evidence>
<accession>A0A1I2EGU5</accession>
<feature type="signal peptide" evidence="2">
    <location>
        <begin position="1"/>
        <end position="19"/>
    </location>
</feature>
<dbReference type="SUPFAM" id="SSF52833">
    <property type="entry name" value="Thioredoxin-like"/>
    <property type="match status" value="1"/>
</dbReference>
<dbReference type="PANTHER" id="PTHR42852">
    <property type="entry name" value="THIOL:DISULFIDE INTERCHANGE PROTEIN DSBE"/>
    <property type="match status" value="1"/>
</dbReference>
<keyword evidence="5" id="KW-1185">Reference proteome</keyword>
<feature type="domain" description="Thioredoxin" evidence="3">
    <location>
        <begin position="485"/>
        <end position="636"/>
    </location>
</feature>
<dbReference type="GO" id="GO:0016209">
    <property type="term" value="F:antioxidant activity"/>
    <property type="evidence" value="ECO:0007669"/>
    <property type="project" value="InterPro"/>
</dbReference>
<dbReference type="GO" id="GO:0016491">
    <property type="term" value="F:oxidoreductase activity"/>
    <property type="evidence" value="ECO:0007669"/>
    <property type="project" value="InterPro"/>
</dbReference>
<dbReference type="GO" id="GO:0016853">
    <property type="term" value="F:isomerase activity"/>
    <property type="evidence" value="ECO:0007669"/>
    <property type="project" value="UniProtKB-KW"/>
</dbReference>
<dbReference type="OrthoDB" id="6399635at2"/>